<dbReference type="Pfam" id="PF12274">
    <property type="entry name" value="DUF3615"/>
    <property type="match status" value="1"/>
</dbReference>
<sequence length="198" mass="22389">MGSGLSCAILLEMAGEACCKVRSSVLRAVGRRGTRRTMPVTEKERRVEYIMDVLPFYHAFFCSRAEDELEFDPVEDSKLIPLPPPINACCARFRGEIYLHINFVARTRARNSHWQKQRCLVFAELRFTPYVLDSFFVDTCTVLQQLPADADLTAAAANGNDCAFCPPGRVLHPAEFYCGKQQHKDELNLSIQKLKLLS</sequence>
<evidence type="ECO:0000313" key="3">
    <source>
        <dbReference type="Proteomes" id="UP000059680"/>
    </source>
</evidence>
<dbReference type="EMBL" id="AP014962">
    <property type="protein sequence ID" value="BAS95751.1"/>
    <property type="molecule type" value="Genomic_DNA"/>
</dbReference>
<dbReference type="InterPro" id="IPR022059">
    <property type="entry name" value="DUF3615"/>
</dbReference>
<gene>
    <name evidence="2" type="ordered locus">Os06g0106200</name>
    <name evidence="2" type="ORF">OSNPB_060106200</name>
</gene>
<dbReference type="PaxDb" id="39947-A0A0P0WRV7"/>
<proteinExistence type="predicted"/>
<accession>A0A0P0WRV7</accession>
<protein>
    <submittedName>
        <fullName evidence="2">Os06g0106200 protein</fullName>
    </submittedName>
</protein>
<dbReference type="PANTHER" id="PTHR34710:SF10">
    <property type="entry name" value="EXPRESSED PROTEIN"/>
    <property type="match status" value="1"/>
</dbReference>
<dbReference type="PANTHER" id="PTHR34710">
    <property type="entry name" value="OS03G0834100 PROTEIN"/>
    <property type="match status" value="1"/>
</dbReference>
<reference evidence="2 3" key="3">
    <citation type="journal article" date="2013" name="Rice">
        <title>Improvement of the Oryza sativa Nipponbare reference genome using next generation sequence and optical map data.</title>
        <authorList>
            <person name="Kawahara Y."/>
            <person name="de la Bastide M."/>
            <person name="Hamilton J.P."/>
            <person name="Kanamori H."/>
            <person name="McCombie W.R."/>
            <person name="Ouyang S."/>
            <person name="Schwartz D.C."/>
            <person name="Tanaka T."/>
            <person name="Wu J."/>
            <person name="Zhou S."/>
            <person name="Childs K.L."/>
            <person name="Davidson R.M."/>
            <person name="Lin H."/>
            <person name="Quesada-Ocampo L."/>
            <person name="Vaillancourt B."/>
            <person name="Sakai H."/>
            <person name="Lee S.S."/>
            <person name="Kim J."/>
            <person name="Numa H."/>
            <person name="Itoh T."/>
            <person name="Buell C.R."/>
            <person name="Matsumoto T."/>
        </authorList>
    </citation>
    <scope>NUCLEOTIDE SEQUENCE [LARGE SCALE GENOMIC DNA]</scope>
    <source>
        <strain evidence="3">cv. Nipponbare</strain>
    </source>
</reference>
<reference evidence="2 3" key="2">
    <citation type="journal article" date="2013" name="Plant Cell Physiol.">
        <title>Rice Annotation Project Database (RAP-DB): an integrative and interactive database for rice genomics.</title>
        <authorList>
            <person name="Sakai H."/>
            <person name="Lee S.S."/>
            <person name="Tanaka T."/>
            <person name="Numa H."/>
            <person name="Kim J."/>
            <person name="Kawahara Y."/>
            <person name="Wakimoto H."/>
            <person name="Yang C.C."/>
            <person name="Iwamoto M."/>
            <person name="Abe T."/>
            <person name="Yamada Y."/>
            <person name="Muto A."/>
            <person name="Inokuchi H."/>
            <person name="Ikemura T."/>
            <person name="Matsumoto T."/>
            <person name="Sasaki T."/>
            <person name="Itoh T."/>
        </authorList>
    </citation>
    <scope>NUCLEOTIDE SEQUENCE [LARGE SCALE GENOMIC DNA]</scope>
    <source>
        <strain evidence="3">cv. Nipponbare</strain>
    </source>
</reference>
<keyword evidence="3" id="KW-1185">Reference proteome</keyword>
<dbReference type="Proteomes" id="UP000059680">
    <property type="component" value="Chromosome 6"/>
</dbReference>
<reference evidence="3" key="1">
    <citation type="journal article" date="2005" name="Nature">
        <title>The map-based sequence of the rice genome.</title>
        <authorList>
            <consortium name="International rice genome sequencing project (IRGSP)"/>
            <person name="Matsumoto T."/>
            <person name="Wu J."/>
            <person name="Kanamori H."/>
            <person name="Katayose Y."/>
            <person name="Fujisawa M."/>
            <person name="Namiki N."/>
            <person name="Mizuno H."/>
            <person name="Yamamoto K."/>
            <person name="Antonio B.A."/>
            <person name="Baba T."/>
            <person name="Sakata K."/>
            <person name="Nagamura Y."/>
            <person name="Aoki H."/>
            <person name="Arikawa K."/>
            <person name="Arita K."/>
            <person name="Bito T."/>
            <person name="Chiden Y."/>
            <person name="Fujitsuka N."/>
            <person name="Fukunaka R."/>
            <person name="Hamada M."/>
            <person name="Harada C."/>
            <person name="Hayashi A."/>
            <person name="Hijishita S."/>
            <person name="Honda M."/>
            <person name="Hosokawa S."/>
            <person name="Ichikawa Y."/>
            <person name="Idonuma A."/>
            <person name="Iijima M."/>
            <person name="Ikeda M."/>
            <person name="Ikeno M."/>
            <person name="Ito K."/>
            <person name="Ito S."/>
            <person name="Ito T."/>
            <person name="Ito Y."/>
            <person name="Ito Y."/>
            <person name="Iwabuchi A."/>
            <person name="Kamiya K."/>
            <person name="Karasawa W."/>
            <person name="Kurita K."/>
            <person name="Katagiri S."/>
            <person name="Kikuta A."/>
            <person name="Kobayashi H."/>
            <person name="Kobayashi N."/>
            <person name="Machita K."/>
            <person name="Maehara T."/>
            <person name="Masukawa M."/>
            <person name="Mizubayashi T."/>
            <person name="Mukai Y."/>
            <person name="Nagasaki H."/>
            <person name="Nagata Y."/>
            <person name="Naito S."/>
            <person name="Nakashima M."/>
            <person name="Nakama Y."/>
            <person name="Nakamichi Y."/>
            <person name="Nakamura M."/>
            <person name="Meguro A."/>
            <person name="Negishi M."/>
            <person name="Ohta I."/>
            <person name="Ohta T."/>
            <person name="Okamoto M."/>
            <person name="Ono N."/>
            <person name="Saji S."/>
            <person name="Sakaguchi M."/>
            <person name="Sakai K."/>
            <person name="Shibata M."/>
            <person name="Shimokawa T."/>
            <person name="Song J."/>
            <person name="Takazaki Y."/>
            <person name="Terasawa K."/>
            <person name="Tsugane M."/>
            <person name="Tsuji K."/>
            <person name="Ueda S."/>
            <person name="Waki K."/>
            <person name="Yamagata H."/>
            <person name="Yamamoto M."/>
            <person name="Yamamoto S."/>
            <person name="Yamane H."/>
            <person name="Yoshiki S."/>
            <person name="Yoshihara R."/>
            <person name="Yukawa K."/>
            <person name="Zhong H."/>
            <person name="Yano M."/>
            <person name="Yuan Q."/>
            <person name="Ouyang S."/>
            <person name="Liu J."/>
            <person name="Jones K.M."/>
            <person name="Gansberger K."/>
            <person name="Moffat K."/>
            <person name="Hill J."/>
            <person name="Bera J."/>
            <person name="Fadrosh D."/>
            <person name="Jin S."/>
            <person name="Johri S."/>
            <person name="Kim M."/>
            <person name="Overton L."/>
            <person name="Reardon M."/>
            <person name="Tsitrin T."/>
            <person name="Vuong H."/>
            <person name="Weaver B."/>
            <person name="Ciecko A."/>
            <person name="Tallon L."/>
            <person name="Jackson J."/>
            <person name="Pai G."/>
            <person name="Aken S.V."/>
            <person name="Utterback T."/>
            <person name="Reidmuller S."/>
            <person name="Feldblyum T."/>
            <person name="Hsiao J."/>
            <person name="Zismann V."/>
            <person name="Iobst S."/>
            <person name="de Vazeille A.R."/>
            <person name="Buell C.R."/>
            <person name="Ying K."/>
            <person name="Li Y."/>
            <person name="Lu T."/>
            <person name="Huang Y."/>
            <person name="Zhao Q."/>
            <person name="Feng Q."/>
            <person name="Zhang L."/>
            <person name="Zhu J."/>
            <person name="Weng Q."/>
            <person name="Mu J."/>
            <person name="Lu Y."/>
            <person name="Fan D."/>
            <person name="Liu Y."/>
            <person name="Guan J."/>
            <person name="Zhang Y."/>
            <person name="Yu S."/>
            <person name="Liu X."/>
            <person name="Zhang Y."/>
            <person name="Hong G."/>
            <person name="Han B."/>
            <person name="Choisne N."/>
            <person name="Demange N."/>
            <person name="Orjeda G."/>
            <person name="Samain S."/>
            <person name="Cattolico L."/>
            <person name="Pelletier E."/>
            <person name="Couloux A."/>
            <person name="Segurens B."/>
            <person name="Wincker P."/>
            <person name="D'Hont A."/>
            <person name="Scarpelli C."/>
            <person name="Weissenbach J."/>
            <person name="Salanoubat M."/>
            <person name="Quetier F."/>
            <person name="Yu Y."/>
            <person name="Kim H.R."/>
            <person name="Rambo T."/>
            <person name="Currie J."/>
            <person name="Collura K."/>
            <person name="Luo M."/>
            <person name="Yang T."/>
            <person name="Ammiraju J.S.S."/>
            <person name="Engler F."/>
            <person name="Soderlund C."/>
            <person name="Wing R.A."/>
            <person name="Palmer L.E."/>
            <person name="de la Bastide M."/>
            <person name="Spiegel L."/>
            <person name="Nascimento L."/>
            <person name="Zutavern T."/>
            <person name="O'Shaughnessy A."/>
            <person name="Dike S."/>
            <person name="Dedhia N."/>
            <person name="Preston R."/>
            <person name="Balija V."/>
            <person name="McCombie W.R."/>
            <person name="Chow T."/>
            <person name="Chen H."/>
            <person name="Chung M."/>
            <person name="Chen C."/>
            <person name="Shaw J."/>
            <person name="Wu H."/>
            <person name="Hsiao K."/>
            <person name="Chao Y."/>
            <person name="Chu M."/>
            <person name="Cheng C."/>
            <person name="Hour A."/>
            <person name="Lee P."/>
            <person name="Lin S."/>
            <person name="Lin Y."/>
            <person name="Liou J."/>
            <person name="Liu S."/>
            <person name="Hsing Y."/>
            <person name="Raghuvanshi S."/>
            <person name="Mohanty A."/>
            <person name="Bharti A.K."/>
            <person name="Gaur A."/>
            <person name="Gupta V."/>
            <person name="Kumar D."/>
            <person name="Ravi V."/>
            <person name="Vij S."/>
            <person name="Kapur A."/>
            <person name="Khurana P."/>
            <person name="Khurana P."/>
            <person name="Khurana J.P."/>
            <person name="Tyagi A.K."/>
            <person name="Gaikwad K."/>
            <person name="Singh A."/>
            <person name="Dalal V."/>
            <person name="Srivastava S."/>
            <person name="Dixit A."/>
            <person name="Pal A.K."/>
            <person name="Ghazi I.A."/>
            <person name="Yadav M."/>
            <person name="Pandit A."/>
            <person name="Bhargava A."/>
            <person name="Sureshbabu K."/>
            <person name="Batra K."/>
            <person name="Sharma T.R."/>
            <person name="Mohapatra T."/>
            <person name="Singh N.K."/>
            <person name="Messing J."/>
            <person name="Nelson A.B."/>
            <person name="Fuks G."/>
            <person name="Kavchok S."/>
            <person name="Keizer G."/>
            <person name="Linton E."/>
            <person name="Llaca V."/>
            <person name="Song R."/>
            <person name="Tanyolac B."/>
            <person name="Young S."/>
            <person name="Ho-Il K."/>
            <person name="Hahn J.H."/>
            <person name="Sangsakoo G."/>
            <person name="Vanavichit A."/>
            <person name="de Mattos Luiz.A.T."/>
            <person name="Zimmer P.D."/>
            <person name="Malone G."/>
            <person name="Dellagostin O."/>
            <person name="de Oliveira A.C."/>
            <person name="Bevan M."/>
            <person name="Bancroft I."/>
            <person name="Minx P."/>
            <person name="Cordum H."/>
            <person name="Wilson R."/>
            <person name="Cheng Z."/>
            <person name="Jin W."/>
            <person name="Jiang J."/>
            <person name="Leong S.A."/>
            <person name="Iwama H."/>
            <person name="Gojobori T."/>
            <person name="Itoh T."/>
            <person name="Niimura Y."/>
            <person name="Fujii Y."/>
            <person name="Habara T."/>
            <person name="Sakai H."/>
            <person name="Sato Y."/>
            <person name="Wilson G."/>
            <person name="Kumar K."/>
            <person name="McCouch S."/>
            <person name="Juretic N."/>
            <person name="Hoen D."/>
            <person name="Wright S."/>
            <person name="Bruskiewich R."/>
            <person name="Bureau T."/>
            <person name="Miyao A."/>
            <person name="Hirochika H."/>
            <person name="Nishikawa T."/>
            <person name="Kadowaki K."/>
            <person name="Sugiura M."/>
            <person name="Burr B."/>
            <person name="Sasaki T."/>
        </authorList>
    </citation>
    <scope>NUCLEOTIDE SEQUENCE [LARGE SCALE GENOMIC DNA]</scope>
    <source>
        <strain evidence="3">cv. Nipponbare</strain>
    </source>
</reference>
<name>A0A0P0WRV7_ORYSJ</name>
<organism evidence="2 3">
    <name type="scientific">Oryza sativa subsp. japonica</name>
    <name type="common">Rice</name>
    <dbReference type="NCBI Taxonomy" id="39947"/>
    <lineage>
        <taxon>Eukaryota</taxon>
        <taxon>Viridiplantae</taxon>
        <taxon>Streptophyta</taxon>
        <taxon>Embryophyta</taxon>
        <taxon>Tracheophyta</taxon>
        <taxon>Spermatophyta</taxon>
        <taxon>Magnoliopsida</taxon>
        <taxon>Liliopsida</taxon>
        <taxon>Poales</taxon>
        <taxon>Poaceae</taxon>
        <taxon>BOP clade</taxon>
        <taxon>Oryzoideae</taxon>
        <taxon>Oryzeae</taxon>
        <taxon>Oryzinae</taxon>
        <taxon>Oryza</taxon>
        <taxon>Oryza sativa</taxon>
    </lineage>
</organism>
<evidence type="ECO:0000259" key="1">
    <source>
        <dbReference type="Pfam" id="PF12274"/>
    </source>
</evidence>
<evidence type="ECO:0000313" key="2">
    <source>
        <dbReference type="EMBL" id="BAS95751.1"/>
    </source>
</evidence>
<dbReference type="FunCoup" id="A0A0P0WRV7">
    <property type="interactions" value="200"/>
</dbReference>
<dbReference type="InParanoid" id="A0A0P0WRV7"/>
<dbReference type="AlphaFoldDB" id="A0A0P0WRV7"/>
<feature type="domain" description="DUF3615" evidence="1">
    <location>
        <begin position="67"/>
        <end position="173"/>
    </location>
</feature>